<evidence type="ECO:0000256" key="4">
    <source>
        <dbReference type="ARBA" id="ARBA00022692"/>
    </source>
</evidence>
<dbReference type="InterPro" id="IPR008389">
    <property type="entry name" value="ATPase_V0-cplx_e1/e2_su"/>
</dbReference>
<keyword evidence="7" id="KW-0406">Ion transport</keyword>
<dbReference type="GeneID" id="106666891"/>
<dbReference type="OrthoDB" id="1508846at2759"/>
<evidence type="ECO:0008006" key="12">
    <source>
        <dbReference type="Google" id="ProtNLM"/>
    </source>
</evidence>
<evidence type="ECO:0000256" key="1">
    <source>
        <dbReference type="ARBA" id="ARBA00004127"/>
    </source>
</evidence>
<evidence type="ECO:0000256" key="3">
    <source>
        <dbReference type="ARBA" id="ARBA00022448"/>
    </source>
</evidence>
<dbReference type="EnsemblMetazoa" id="XM_014394420.1">
    <property type="protein sequence ID" value="XP_014249906.1"/>
    <property type="gene ID" value="LOC106666891"/>
</dbReference>
<evidence type="ECO:0000313" key="10">
    <source>
        <dbReference type="EnsemblMetazoa" id="XP_014249906.1"/>
    </source>
</evidence>
<feature type="transmembrane region" description="Helical" evidence="9">
    <location>
        <begin position="6"/>
        <end position="26"/>
    </location>
</feature>
<keyword evidence="4 9" id="KW-0812">Transmembrane</keyword>
<keyword evidence="6 9" id="KW-1133">Transmembrane helix</keyword>
<evidence type="ECO:0000313" key="11">
    <source>
        <dbReference type="Proteomes" id="UP000494040"/>
    </source>
</evidence>
<evidence type="ECO:0000256" key="6">
    <source>
        <dbReference type="ARBA" id="ARBA00022989"/>
    </source>
</evidence>
<evidence type="ECO:0000256" key="2">
    <source>
        <dbReference type="ARBA" id="ARBA00008328"/>
    </source>
</evidence>
<organism evidence="10 11">
    <name type="scientific">Cimex lectularius</name>
    <name type="common">Bed bug</name>
    <name type="synonym">Acanthia lectularia</name>
    <dbReference type="NCBI Taxonomy" id="79782"/>
    <lineage>
        <taxon>Eukaryota</taxon>
        <taxon>Metazoa</taxon>
        <taxon>Ecdysozoa</taxon>
        <taxon>Arthropoda</taxon>
        <taxon>Hexapoda</taxon>
        <taxon>Insecta</taxon>
        <taxon>Pterygota</taxon>
        <taxon>Neoptera</taxon>
        <taxon>Paraneoptera</taxon>
        <taxon>Hemiptera</taxon>
        <taxon>Heteroptera</taxon>
        <taxon>Panheteroptera</taxon>
        <taxon>Cimicomorpha</taxon>
        <taxon>Cimicidae</taxon>
        <taxon>Cimex</taxon>
    </lineage>
</organism>
<keyword evidence="3" id="KW-0813">Transport</keyword>
<dbReference type="PANTHER" id="PTHR12263">
    <property type="entry name" value="VACUOLAR ATP SYNTHASE SUBUNIT H"/>
    <property type="match status" value="1"/>
</dbReference>
<dbReference type="AlphaFoldDB" id="A0A8I6RTK0"/>
<keyword evidence="8 9" id="KW-0472">Membrane</keyword>
<comment type="similarity">
    <text evidence="2">Belongs to the V-ATPase e1/e2 subunit family.</text>
</comment>
<keyword evidence="5" id="KW-0375">Hydrogen ion transport</keyword>
<dbReference type="Proteomes" id="UP000494040">
    <property type="component" value="Unassembled WGS sequence"/>
</dbReference>
<evidence type="ECO:0000256" key="9">
    <source>
        <dbReference type="SAM" id="Phobius"/>
    </source>
</evidence>
<dbReference type="GO" id="GO:0033179">
    <property type="term" value="C:proton-transporting V-type ATPase, V0 domain"/>
    <property type="evidence" value="ECO:0007669"/>
    <property type="project" value="InterPro"/>
</dbReference>
<dbReference type="Pfam" id="PF05493">
    <property type="entry name" value="ATP_synt_H"/>
    <property type="match status" value="1"/>
</dbReference>
<accession>A0A8I6RTK0</accession>
<dbReference type="GO" id="GO:0046961">
    <property type="term" value="F:proton-transporting ATPase activity, rotational mechanism"/>
    <property type="evidence" value="ECO:0007669"/>
    <property type="project" value="InterPro"/>
</dbReference>
<name>A0A8I6RTK0_CIMLE</name>
<keyword evidence="11" id="KW-1185">Reference proteome</keyword>
<feature type="transmembrane region" description="Helical" evidence="9">
    <location>
        <begin position="38"/>
        <end position="56"/>
    </location>
</feature>
<evidence type="ECO:0000256" key="7">
    <source>
        <dbReference type="ARBA" id="ARBA00023065"/>
    </source>
</evidence>
<comment type="subcellular location">
    <subcellularLocation>
        <location evidence="1">Endomembrane system</location>
        <topology evidence="1">Multi-pass membrane protein</topology>
    </subcellularLocation>
</comment>
<evidence type="ECO:0000256" key="5">
    <source>
        <dbReference type="ARBA" id="ARBA00022781"/>
    </source>
</evidence>
<evidence type="ECO:0000256" key="8">
    <source>
        <dbReference type="ARBA" id="ARBA00023136"/>
    </source>
</evidence>
<dbReference type="PANTHER" id="PTHR12263:SF0">
    <property type="entry name" value="V-TYPE PROTON ATPASE SUBUNIT"/>
    <property type="match status" value="1"/>
</dbReference>
<sequence>MGLSVIPFSAVTGFWAIFGIILPFLVPRSDYVGLVRMSLALTAFCCWLFWLCVYLGQMNPLIGPKLTNTTLIVMAQYWGNRIPELANS</sequence>
<reference evidence="10" key="1">
    <citation type="submission" date="2022-01" db="UniProtKB">
        <authorList>
            <consortium name="EnsemblMetazoa"/>
        </authorList>
    </citation>
    <scope>IDENTIFICATION</scope>
</reference>
<dbReference type="RefSeq" id="XP_014249906.1">
    <property type="nucleotide sequence ID" value="XM_014394420.1"/>
</dbReference>
<protein>
    <recommendedName>
        <fullName evidence="12">V-type proton ATPase subunit</fullName>
    </recommendedName>
</protein>
<proteinExistence type="inferred from homology"/>
<dbReference type="GO" id="GO:0012505">
    <property type="term" value="C:endomembrane system"/>
    <property type="evidence" value="ECO:0007669"/>
    <property type="project" value="UniProtKB-SubCell"/>
</dbReference>
<dbReference type="OMA" id="SWNMPIK"/>
<dbReference type="KEGG" id="clec:106666891"/>